<keyword evidence="2" id="KW-1185">Reference proteome</keyword>
<proteinExistence type="predicted"/>
<reference evidence="1" key="1">
    <citation type="submission" date="2020-02" db="EMBL/GenBank/DDBJ databases">
        <title>Genome sequencing of the panga catfish, Pangasius djambal.</title>
        <authorList>
            <person name="Wen M."/>
            <person name="Zahm M."/>
            <person name="Roques C."/>
            <person name="Cabau C."/>
            <person name="Klopp C."/>
            <person name="Donnadieu C."/>
            <person name="Jouanno E."/>
            <person name="Avarre J.-C."/>
            <person name="Campet M."/>
            <person name="Ha T."/>
            <person name="Dugue R."/>
            <person name="Lampietro C."/>
            <person name="Louis A."/>
            <person name="Herpin A."/>
            <person name="Echchiki A."/>
            <person name="Berthelot C."/>
            <person name="Parey E."/>
            <person name="Roest-Crollius H."/>
            <person name="Braasch I."/>
            <person name="Postlethwait J.H."/>
            <person name="Bobe J."/>
            <person name="Montfort J."/>
            <person name="Bouchez O."/>
            <person name="Begum T."/>
            <person name="Schartl M."/>
            <person name="Gustiano R."/>
            <person name="Guiguen Y."/>
        </authorList>
    </citation>
    <scope>NUCLEOTIDE SEQUENCE</scope>
    <source>
        <strain evidence="1">Pdj_M5554</strain>
    </source>
</reference>
<accession>A0ACC5YIY2</accession>
<sequence length="1385" mass="150625">MPFLLRLILFLIPSPALLSHSASVPSESLPVKMVISEQCVSDPNKVEGHEVDLTPGSPLVLTHRIHLVPSSASGSCCQSEFAALRERIEVLEREVSELREKCGGLDGGCCTSQQSKGAGCTTVPPPTDECLNDCSDQGRCVDGKCVCFPGFSGPDCSVLDCPRDCSNKGKECKDGFTGPDCATALIAVSHFSARNITESSVTLFWTPPIVQYNTYRITFTSEKESDQKITATVKGGFSTYTQVGLAPGQRYTVTIVGEKDGRMGAKSTTTFQTLISGPKNLQVVKTSTTSVIVQWEEAQGEIERYILSISPNQTDGSGKGFQEMRLPPGRDSAQIDGMEPGRLYDISLVAEKDGTQSMPAAVQATPGPEPPSHLSFSEITDTSLTVSWRRPKSSVSGFKVTYIHTKEGEPISVTVDSSISTLALNKLSPGSTYEVSVISVLGLDESDPIKDFVITLPDPPTDLRAINITDTKALLLWRPALATVDQYIITYHSEEAPGSELSVRVSGNAVEQQLQALKESTKYSVTIISRLGEQKSPSTLTTFTTTSGSPGKGEAPRDLTAKEVTARSAVLSWKPPASAVTSYKLTYFTKGGERKEVTLNPGVTEHKLRGLRPSSTYTALLQGERGGVYTAAISTEFTTGALRFPYPSDCSQELMNGQKESGLAEIFPGGKQGQPVMVYCDMETDGGGWTVFQRRKDGKTNFFRSWQEYRKGFGDLEGEFWLAPGSELSVRVSGNAVEQQLQALKESTKYSVTIISRLGEQKSPSTLTTFTTTSGSPGKGEAPRDLTAKEVTARSAVLSWKPPASAVTSYKLTYFTKGGERKEVTLNPGVTEHKLRGLRPSSTYTALLQGERGGVYTAAISTEFTTGALRFPYPSDCSQELMNGQKESGLAEIFPGGKQGQPVMVYCDMETDGGGWTVFQRRKDGKTNFFRSWQEYRKGFGDLEGEFWLGNDFLHNLTTMTPMNLRVDLSSGDEAVYAHYSTFSMDTMKKHYMLRVSGYSGTAGDSLKYHDKRPFSTFDRDPQPFITRCSMSYRGGWWYKNCHEANLNGLYDTHTNHQVADSLESIPGHSGHKAGSQGAITHPFTHYGQFSDASQPTKQVFRVGEGTPKHGESVTHTGQRRDSNPQPWRNAVLEAGLSEKGYSAPKARKTGTTIGGIIFKDGVILGADTRATDDMVVADKNCMKIHYIAPNIYCCGAGVAADADITTQMMSSNIELHSLSTGRPPLVVTVTRQLKQLLFRYQGHIGSSLIVGGVDVNGFQLFSIYPHGSYDRLPFAAMGSGAAAAISVFEDRYKPNMELEEGKQLVRDAIAAGIFCDLGSGSNIDLCVITEKGVDYLRGYDQPVEKGQKEGKYTYKQGTTPVLTKTITPLSLDVVEESVQMMDSQ</sequence>
<dbReference type="Proteomes" id="UP000830395">
    <property type="component" value="Chromosome 9"/>
</dbReference>
<evidence type="ECO:0000313" key="1">
    <source>
        <dbReference type="EMBL" id="MCJ8735543.1"/>
    </source>
</evidence>
<name>A0ACC5YIY2_9TELE</name>
<protein>
    <submittedName>
        <fullName evidence="1">Uncharacterized protein</fullName>
    </submittedName>
</protein>
<comment type="caution">
    <text evidence="1">The sequence shown here is derived from an EMBL/GenBank/DDBJ whole genome shotgun (WGS) entry which is preliminary data.</text>
</comment>
<gene>
    <name evidence="1" type="ORF">PDJAM_G00248210</name>
</gene>
<organism evidence="1 2">
    <name type="scientific">Pangasius djambal</name>
    <dbReference type="NCBI Taxonomy" id="1691987"/>
    <lineage>
        <taxon>Eukaryota</taxon>
        <taxon>Metazoa</taxon>
        <taxon>Chordata</taxon>
        <taxon>Craniata</taxon>
        <taxon>Vertebrata</taxon>
        <taxon>Euteleostomi</taxon>
        <taxon>Actinopterygii</taxon>
        <taxon>Neopterygii</taxon>
        <taxon>Teleostei</taxon>
        <taxon>Ostariophysi</taxon>
        <taxon>Siluriformes</taxon>
        <taxon>Pangasiidae</taxon>
        <taxon>Pangasius</taxon>
    </lineage>
</organism>
<dbReference type="EMBL" id="CM040983">
    <property type="protein sequence ID" value="MCJ8735543.1"/>
    <property type="molecule type" value="Genomic_DNA"/>
</dbReference>
<evidence type="ECO:0000313" key="2">
    <source>
        <dbReference type="Proteomes" id="UP000830395"/>
    </source>
</evidence>